<evidence type="ECO:0000313" key="8">
    <source>
        <dbReference type="Proteomes" id="UP000799772"/>
    </source>
</evidence>
<keyword evidence="4" id="KW-0732">Signal</keyword>
<organism evidence="7 8">
    <name type="scientific">Rhizodiscina lignyota</name>
    <dbReference type="NCBI Taxonomy" id="1504668"/>
    <lineage>
        <taxon>Eukaryota</taxon>
        <taxon>Fungi</taxon>
        <taxon>Dikarya</taxon>
        <taxon>Ascomycota</taxon>
        <taxon>Pezizomycotina</taxon>
        <taxon>Dothideomycetes</taxon>
        <taxon>Pleosporomycetidae</taxon>
        <taxon>Aulographales</taxon>
        <taxon>Rhizodiscinaceae</taxon>
        <taxon>Rhizodiscina</taxon>
    </lineage>
</organism>
<feature type="chain" id="PRO_5040252499" evidence="4">
    <location>
        <begin position="21"/>
        <end position="630"/>
    </location>
</feature>
<evidence type="ECO:0000256" key="4">
    <source>
        <dbReference type="SAM" id="SignalP"/>
    </source>
</evidence>
<dbReference type="SUPFAM" id="SSF49503">
    <property type="entry name" value="Cupredoxins"/>
    <property type="match status" value="3"/>
</dbReference>
<dbReference type="Gene3D" id="2.60.40.420">
    <property type="entry name" value="Cupredoxins - blue copper proteins"/>
    <property type="match status" value="3"/>
</dbReference>
<dbReference type="PANTHER" id="PTHR48267:SF1">
    <property type="entry name" value="BILIRUBIN OXIDASE"/>
    <property type="match status" value="1"/>
</dbReference>
<dbReference type="InterPro" id="IPR011706">
    <property type="entry name" value="Cu-oxidase_C"/>
</dbReference>
<evidence type="ECO:0000256" key="3">
    <source>
        <dbReference type="SAM" id="MobiDB-lite"/>
    </source>
</evidence>
<dbReference type="Proteomes" id="UP000799772">
    <property type="component" value="Unassembled WGS sequence"/>
</dbReference>
<dbReference type="OrthoDB" id="262547at2759"/>
<dbReference type="InterPro" id="IPR011707">
    <property type="entry name" value="Cu-oxidase-like_N"/>
</dbReference>
<dbReference type="Pfam" id="PF07731">
    <property type="entry name" value="Cu-oxidase_2"/>
    <property type="match status" value="1"/>
</dbReference>
<proteinExistence type="inferred from homology"/>
<keyword evidence="2" id="KW-0186">Copper</keyword>
<comment type="similarity">
    <text evidence="1">Belongs to the multicopper oxidase family.</text>
</comment>
<evidence type="ECO:0000256" key="1">
    <source>
        <dbReference type="ARBA" id="ARBA00010609"/>
    </source>
</evidence>
<feature type="region of interest" description="Disordered" evidence="3">
    <location>
        <begin position="596"/>
        <end position="615"/>
    </location>
</feature>
<sequence>MVKATSLAAAAATFASVVSAGWQSPVFPDNAFFSKPLPMPPVKQPRFTFTSPQTGQPIDYFEVEMKPLTRQQYPPGVVTQPARMLGYDGLMPGPTFHMTQGREAVVRFINHADRATSVHLHGSFSRSPFDGYADDITEVGQYKDYYYPNRQNARTLWYHDHAVDHTAENVFFGLAGFYVLHDSDELASGLPQGNYDVPLGIMARRYNKNGTLWDPEANNELTSVFGDVVEVNGIPWPFFTVEPRKYRFRFLDMGISRTYKLFLQADQQKNKGVNFTVVGADTGLLAKPISTDVLTISIAERWEAVIDFAPFAGQNITMHNQKGVGADSDFDGTDRVLRFVVGTTVTDPSNNGPIPNPLRNVPFPPQTEVADRTFKFTHDGEWLINGIGWNDGLAARLLARPQRGSIEIWELQNGGGGWSHPIHIHLIDFQVISRVNSNRGVLPYEAAAMQDVVWLGPGETVRVIARYSPWPGRYMFHCHNLIHEDHEMLAEFNVTQVEGLGLNETELFVDPLEPQYRAVDFINADFLAGTGNFSQAAVQAKVEFFTAKKAYQDVENVEAVLEAFWDAKTAKEKRSGSFEHYDMSAMERRDRLQGWSSPKAVPKIKGRTADPEPVAVPEGQTVGMASLQFL</sequence>
<name>A0A9P4I560_9PEZI</name>
<evidence type="ECO:0000259" key="6">
    <source>
        <dbReference type="Pfam" id="PF07732"/>
    </source>
</evidence>
<evidence type="ECO:0000313" key="7">
    <source>
        <dbReference type="EMBL" id="KAF2092644.1"/>
    </source>
</evidence>
<comment type="caution">
    <text evidence="7">The sequence shown here is derived from an EMBL/GenBank/DDBJ whole genome shotgun (WGS) entry which is preliminary data.</text>
</comment>
<protein>
    <submittedName>
        <fullName evidence="7">Bilirubin oxidase</fullName>
    </submittedName>
</protein>
<feature type="domain" description="Plastocyanin-like" evidence="5">
    <location>
        <begin position="385"/>
        <end position="495"/>
    </location>
</feature>
<feature type="domain" description="Plastocyanin-like" evidence="6">
    <location>
        <begin position="81"/>
        <end position="183"/>
    </location>
</feature>
<dbReference type="InterPro" id="IPR045087">
    <property type="entry name" value="Cu-oxidase_fam"/>
</dbReference>
<dbReference type="InterPro" id="IPR008972">
    <property type="entry name" value="Cupredoxin"/>
</dbReference>
<reference evidence="7" key="1">
    <citation type="journal article" date="2020" name="Stud. Mycol.">
        <title>101 Dothideomycetes genomes: a test case for predicting lifestyles and emergence of pathogens.</title>
        <authorList>
            <person name="Haridas S."/>
            <person name="Albert R."/>
            <person name="Binder M."/>
            <person name="Bloem J."/>
            <person name="Labutti K."/>
            <person name="Salamov A."/>
            <person name="Andreopoulos B."/>
            <person name="Baker S."/>
            <person name="Barry K."/>
            <person name="Bills G."/>
            <person name="Bluhm B."/>
            <person name="Cannon C."/>
            <person name="Castanera R."/>
            <person name="Culley D."/>
            <person name="Daum C."/>
            <person name="Ezra D."/>
            <person name="Gonzalez J."/>
            <person name="Henrissat B."/>
            <person name="Kuo A."/>
            <person name="Liang C."/>
            <person name="Lipzen A."/>
            <person name="Lutzoni F."/>
            <person name="Magnuson J."/>
            <person name="Mondo S."/>
            <person name="Nolan M."/>
            <person name="Ohm R."/>
            <person name="Pangilinan J."/>
            <person name="Park H.-J."/>
            <person name="Ramirez L."/>
            <person name="Alfaro M."/>
            <person name="Sun H."/>
            <person name="Tritt A."/>
            <person name="Yoshinaga Y."/>
            <person name="Zwiers L.-H."/>
            <person name="Turgeon B."/>
            <person name="Goodwin S."/>
            <person name="Spatafora J."/>
            <person name="Crous P."/>
            <person name="Grigoriev I."/>
        </authorList>
    </citation>
    <scope>NUCLEOTIDE SEQUENCE</scope>
    <source>
        <strain evidence="7">CBS 133067</strain>
    </source>
</reference>
<evidence type="ECO:0000259" key="5">
    <source>
        <dbReference type="Pfam" id="PF07731"/>
    </source>
</evidence>
<dbReference type="AlphaFoldDB" id="A0A9P4I560"/>
<dbReference type="GO" id="GO:0016491">
    <property type="term" value="F:oxidoreductase activity"/>
    <property type="evidence" value="ECO:0007669"/>
    <property type="project" value="InterPro"/>
</dbReference>
<keyword evidence="8" id="KW-1185">Reference proteome</keyword>
<dbReference type="GO" id="GO:0005507">
    <property type="term" value="F:copper ion binding"/>
    <property type="evidence" value="ECO:0007669"/>
    <property type="project" value="InterPro"/>
</dbReference>
<dbReference type="EMBL" id="ML978144">
    <property type="protein sequence ID" value="KAF2092644.1"/>
    <property type="molecule type" value="Genomic_DNA"/>
</dbReference>
<feature type="signal peptide" evidence="4">
    <location>
        <begin position="1"/>
        <end position="20"/>
    </location>
</feature>
<accession>A0A9P4I560</accession>
<dbReference type="PANTHER" id="PTHR48267">
    <property type="entry name" value="CUPREDOXIN SUPERFAMILY PROTEIN"/>
    <property type="match status" value="1"/>
</dbReference>
<dbReference type="Pfam" id="PF07732">
    <property type="entry name" value="Cu-oxidase_3"/>
    <property type="match status" value="1"/>
</dbReference>
<evidence type="ECO:0000256" key="2">
    <source>
        <dbReference type="ARBA" id="ARBA00023008"/>
    </source>
</evidence>
<gene>
    <name evidence="7" type="ORF">NA57DRAFT_49880</name>
</gene>
<dbReference type="CDD" id="cd13889">
    <property type="entry name" value="CuRO_3_BOD"/>
    <property type="match status" value="1"/>
</dbReference>